<feature type="domain" description="Methyltransferase" evidence="1">
    <location>
        <begin position="49"/>
        <end position="148"/>
    </location>
</feature>
<dbReference type="EMBL" id="MU005593">
    <property type="protein sequence ID" value="KAF2681130.1"/>
    <property type="molecule type" value="Genomic_DNA"/>
</dbReference>
<organism evidence="2 3">
    <name type="scientific">Lentithecium fluviatile CBS 122367</name>
    <dbReference type="NCBI Taxonomy" id="1168545"/>
    <lineage>
        <taxon>Eukaryota</taxon>
        <taxon>Fungi</taxon>
        <taxon>Dikarya</taxon>
        <taxon>Ascomycota</taxon>
        <taxon>Pezizomycotina</taxon>
        <taxon>Dothideomycetes</taxon>
        <taxon>Pleosporomycetidae</taxon>
        <taxon>Pleosporales</taxon>
        <taxon>Massarineae</taxon>
        <taxon>Lentitheciaceae</taxon>
        <taxon>Lentithecium</taxon>
    </lineage>
</organism>
<dbReference type="OrthoDB" id="417697at2759"/>
<dbReference type="Gene3D" id="3.40.50.150">
    <property type="entry name" value="Vaccinia Virus protein VP39"/>
    <property type="match status" value="1"/>
</dbReference>
<keyword evidence="3" id="KW-1185">Reference proteome</keyword>
<proteinExistence type="predicted"/>
<sequence>MSDLRKNYVVSHGFDESGRLYMQHWMWKMQLGWDLHPAIKLPESSDVRIADQGCGNAAWLVSLASDFEKEGRHASLVGLDVQNYHYPPTGNLPPNIKLAILDAFAEDLPEDQVGQYDVVHVRAFSSVIKDDNPEPIIKNAYKMLKPGGYIQWDDLDGDSFRAVAPGSHSESSIPTAATEEMVATSLQSQKVAMNLKYSWLGRLGQLYEQHGLEVVDYKKVIVKKELRSVMTVSLLMIHAHIARIAVRNGCMVGTDKNWEELWTKAGEEISQGVSLTMDMVVAVGRKPA</sequence>
<accession>A0A6G1IT22</accession>
<dbReference type="InterPro" id="IPR041698">
    <property type="entry name" value="Methyltransf_25"/>
</dbReference>
<reference evidence="2" key="1">
    <citation type="journal article" date="2020" name="Stud. Mycol.">
        <title>101 Dothideomycetes genomes: a test case for predicting lifestyles and emergence of pathogens.</title>
        <authorList>
            <person name="Haridas S."/>
            <person name="Albert R."/>
            <person name="Binder M."/>
            <person name="Bloem J."/>
            <person name="Labutti K."/>
            <person name="Salamov A."/>
            <person name="Andreopoulos B."/>
            <person name="Baker S."/>
            <person name="Barry K."/>
            <person name="Bills G."/>
            <person name="Bluhm B."/>
            <person name="Cannon C."/>
            <person name="Castanera R."/>
            <person name="Culley D."/>
            <person name="Daum C."/>
            <person name="Ezra D."/>
            <person name="Gonzalez J."/>
            <person name="Henrissat B."/>
            <person name="Kuo A."/>
            <person name="Liang C."/>
            <person name="Lipzen A."/>
            <person name="Lutzoni F."/>
            <person name="Magnuson J."/>
            <person name="Mondo S."/>
            <person name="Nolan M."/>
            <person name="Ohm R."/>
            <person name="Pangilinan J."/>
            <person name="Park H.-J."/>
            <person name="Ramirez L."/>
            <person name="Alfaro M."/>
            <person name="Sun H."/>
            <person name="Tritt A."/>
            <person name="Yoshinaga Y."/>
            <person name="Zwiers L.-H."/>
            <person name="Turgeon B."/>
            <person name="Goodwin S."/>
            <person name="Spatafora J."/>
            <person name="Crous P."/>
            <person name="Grigoriev I."/>
        </authorList>
    </citation>
    <scope>NUCLEOTIDE SEQUENCE</scope>
    <source>
        <strain evidence="2">CBS 122367</strain>
    </source>
</reference>
<name>A0A6G1IT22_9PLEO</name>
<evidence type="ECO:0000313" key="3">
    <source>
        <dbReference type="Proteomes" id="UP000799291"/>
    </source>
</evidence>
<gene>
    <name evidence="2" type="ORF">K458DRAFT_344400</name>
</gene>
<dbReference type="Proteomes" id="UP000799291">
    <property type="component" value="Unassembled WGS sequence"/>
</dbReference>
<evidence type="ECO:0000313" key="2">
    <source>
        <dbReference type="EMBL" id="KAF2681130.1"/>
    </source>
</evidence>
<dbReference type="AlphaFoldDB" id="A0A6G1IT22"/>
<dbReference type="InterPro" id="IPR029063">
    <property type="entry name" value="SAM-dependent_MTases_sf"/>
</dbReference>
<evidence type="ECO:0000259" key="1">
    <source>
        <dbReference type="Pfam" id="PF13649"/>
    </source>
</evidence>
<dbReference type="CDD" id="cd02440">
    <property type="entry name" value="AdoMet_MTases"/>
    <property type="match status" value="1"/>
</dbReference>
<dbReference type="SUPFAM" id="SSF53335">
    <property type="entry name" value="S-adenosyl-L-methionine-dependent methyltransferases"/>
    <property type="match status" value="1"/>
</dbReference>
<dbReference type="Pfam" id="PF13649">
    <property type="entry name" value="Methyltransf_25"/>
    <property type="match status" value="1"/>
</dbReference>
<protein>
    <recommendedName>
        <fullName evidence="1">Methyltransferase domain-containing protein</fullName>
    </recommendedName>
</protein>